<evidence type="ECO:0000313" key="2">
    <source>
        <dbReference type="Proteomes" id="UP001497382"/>
    </source>
</evidence>
<sequence length="15" mass="1795">MHAKYVIKFFLSVVI</sequence>
<dbReference type="Proteomes" id="UP001497382">
    <property type="component" value="Unassembled WGS sequence"/>
</dbReference>
<comment type="caution">
    <text evidence="1">The sequence shown here is derived from an EMBL/GenBank/DDBJ whole genome shotgun (WGS) entry which is preliminary data.</text>
</comment>
<proteinExistence type="predicted"/>
<name>A0AAV2BYM7_9ARAC</name>
<gene>
    <name evidence="1" type="ORF">LARSCL_LOCUS22260</name>
</gene>
<dbReference type="EMBL" id="CAXIEN010000606">
    <property type="protein sequence ID" value="CAL1301010.1"/>
    <property type="molecule type" value="Genomic_DNA"/>
</dbReference>
<accession>A0AAV2BYM7</accession>
<protein>
    <submittedName>
        <fullName evidence="1">Uncharacterized protein</fullName>
    </submittedName>
</protein>
<keyword evidence="2" id="KW-1185">Reference proteome</keyword>
<reference evidence="1 2" key="1">
    <citation type="submission" date="2024-04" db="EMBL/GenBank/DDBJ databases">
        <authorList>
            <person name="Rising A."/>
            <person name="Reimegard J."/>
            <person name="Sonavane S."/>
            <person name="Akerstrom W."/>
            <person name="Nylinder S."/>
            <person name="Hedman E."/>
            <person name="Kallberg Y."/>
        </authorList>
    </citation>
    <scope>NUCLEOTIDE SEQUENCE [LARGE SCALE GENOMIC DNA]</scope>
</reference>
<organism evidence="1 2">
    <name type="scientific">Larinioides sclopetarius</name>
    <dbReference type="NCBI Taxonomy" id="280406"/>
    <lineage>
        <taxon>Eukaryota</taxon>
        <taxon>Metazoa</taxon>
        <taxon>Ecdysozoa</taxon>
        <taxon>Arthropoda</taxon>
        <taxon>Chelicerata</taxon>
        <taxon>Arachnida</taxon>
        <taxon>Araneae</taxon>
        <taxon>Araneomorphae</taxon>
        <taxon>Entelegynae</taxon>
        <taxon>Araneoidea</taxon>
        <taxon>Araneidae</taxon>
        <taxon>Larinioides</taxon>
    </lineage>
</organism>
<evidence type="ECO:0000313" key="1">
    <source>
        <dbReference type="EMBL" id="CAL1301010.1"/>
    </source>
</evidence>